<evidence type="ECO:0000313" key="1">
    <source>
        <dbReference type="EMBL" id="PPR03067.1"/>
    </source>
</evidence>
<dbReference type="EMBL" id="NHYE01000781">
    <property type="protein sequence ID" value="PPR03067.1"/>
    <property type="molecule type" value="Genomic_DNA"/>
</dbReference>
<reference evidence="1 2" key="1">
    <citation type="journal article" date="2018" name="Evol. Lett.">
        <title>Horizontal gene cluster transfer increased hallucinogenic mushroom diversity.</title>
        <authorList>
            <person name="Reynolds H.T."/>
            <person name="Vijayakumar V."/>
            <person name="Gluck-Thaler E."/>
            <person name="Korotkin H.B."/>
            <person name="Matheny P.B."/>
            <person name="Slot J.C."/>
        </authorList>
    </citation>
    <scope>NUCLEOTIDE SEQUENCE [LARGE SCALE GENOMIC DNA]</scope>
    <source>
        <strain evidence="1 2">SRW20</strain>
    </source>
</reference>
<organism evidence="1 2">
    <name type="scientific">Gymnopilus dilepis</name>
    <dbReference type="NCBI Taxonomy" id="231916"/>
    <lineage>
        <taxon>Eukaryota</taxon>
        <taxon>Fungi</taxon>
        <taxon>Dikarya</taxon>
        <taxon>Basidiomycota</taxon>
        <taxon>Agaricomycotina</taxon>
        <taxon>Agaricomycetes</taxon>
        <taxon>Agaricomycetidae</taxon>
        <taxon>Agaricales</taxon>
        <taxon>Agaricineae</taxon>
        <taxon>Hymenogastraceae</taxon>
        <taxon>Gymnopilus</taxon>
    </lineage>
</organism>
<evidence type="ECO:0000313" key="2">
    <source>
        <dbReference type="Proteomes" id="UP000284706"/>
    </source>
</evidence>
<dbReference type="InParanoid" id="A0A409YJ81"/>
<dbReference type="Proteomes" id="UP000284706">
    <property type="component" value="Unassembled WGS sequence"/>
</dbReference>
<sequence length="286" mass="31416">MAINLELRHDIFHYKYGVLACSAIWILLRKTFASIEQQSTSDVEPATYPSNTPIPPNISASFNANTTATRTWRVLTALRFSVTAALTLYSLSPSQGPANLVVSRVRRPCGDCRAGACPLKASARMGKRDMLRVGGNLPQENRLAASNLRLLAWSIAFVLDGHSGPARRAPYGPHPARRPQLGGRMCQDAVQPRRPEISPFCQETHKPWTRMGDASLLLFYYLSLLGPVPPPPTPRLTTKRIHPPSRCLLPHLKPGTLLPRDVALIASKHTTEPPSTFYNSCLLGGV</sequence>
<keyword evidence="2" id="KW-1185">Reference proteome</keyword>
<proteinExistence type="predicted"/>
<gene>
    <name evidence="1" type="ORF">CVT26_004565</name>
</gene>
<name>A0A409YJ81_9AGAR</name>
<protein>
    <submittedName>
        <fullName evidence="1">Uncharacterized protein</fullName>
    </submittedName>
</protein>
<dbReference type="AlphaFoldDB" id="A0A409YJ81"/>
<accession>A0A409YJ81</accession>
<comment type="caution">
    <text evidence="1">The sequence shown here is derived from an EMBL/GenBank/DDBJ whole genome shotgun (WGS) entry which is preliminary data.</text>
</comment>